<dbReference type="Pfam" id="PF13483">
    <property type="entry name" value="Lactamase_B_3"/>
    <property type="match status" value="1"/>
</dbReference>
<keyword evidence="2" id="KW-1185">Reference proteome</keyword>
<dbReference type="Gene3D" id="3.60.15.10">
    <property type="entry name" value="Ribonuclease Z/Hydroxyacylglutathione hydrolase-like"/>
    <property type="match status" value="1"/>
</dbReference>
<dbReference type="InterPro" id="IPR050114">
    <property type="entry name" value="UPF0173_UPF0282_UlaG_hydrolase"/>
</dbReference>
<gene>
    <name evidence="1" type="ORF">ABZ568_04110</name>
</gene>
<protein>
    <submittedName>
        <fullName evidence="1">MBL fold metallo-hydrolase</fullName>
    </submittedName>
</protein>
<dbReference type="Proteomes" id="UP001550603">
    <property type="component" value="Unassembled WGS sequence"/>
</dbReference>
<sequence>MRLTRCGHACVRLEQDGVVIVIDPGSYSDPHALDGAHAVLVTHEHVDHFAEPVLRAAAEADPALRIWANRSVADQLAGLGGGRVTVVGDGDAIDIEGIGVEVHGELHAVVHPDLPRVTNVGFLVGDTDAATVFHPGDAFTVPARPVDTLLLPVHGPWSKTGEVIDFAREIKARSALSIHDGGLSESGNALADHMLEMCLKDVGTDYQRVAAGSGIELM</sequence>
<comment type="caution">
    <text evidence="1">The sequence shown here is derived from an EMBL/GenBank/DDBJ whole genome shotgun (WGS) entry which is preliminary data.</text>
</comment>
<proteinExistence type="predicted"/>
<evidence type="ECO:0000313" key="2">
    <source>
        <dbReference type="Proteomes" id="UP001550603"/>
    </source>
</evidence>
<dbReference type="PANTHER" id="PTHR43546">
    <property type="entry name" value="UPF0173 METAL-DEPENDENT HYDROLASE MJ1163-RELATED"/>
    <property type="match status" value="1"/>
</dbReference>
<name>A0ABV2XNP5_9ACTN</name>
<dbReference type="SUPFAM" id="SSF56281">
    <property type="entry name" value="Metallo-hydrolase/oxidoreductase"/>
    <property type="match status" value="1"/>
</dbReference>
<dbReference type="PANTHER" id="PTHR43546:SF3">
    <property type="entry name" value="UPF0173 METAL-DEPENDENT HYDROLASE MJ1163"/>
    <property type="match status" value="1"/>
</dbReference>
<accession>A0ABV2XNP5</accession>
<reference evidence="1 2" key="1">
    <citation type="submission" date="2024-06" db="EMBL/GenBank/DDBJ databases">
        <title>The Natural Products Discovery Center: Release of the First 8490 Sequenced Strains for Exploring Actinobacteria Biosynthetic Diversity.</title>
        <authorList>
            <person name="Kalkreuter E."/>
            <person name="Kautsar S.A."/>
            <person name="Yang D."/>
            <person name="Bader C.D."/>
            <person name="Teijaro C.N."/>
            <person name="Fluegel L."/>
            <person name="Davis C.M."/>
            <person name="Simpson J.R."/>
            <person name="Lauterbach L."/>
            <person name="Steele A.D."/>
            <person name="Gui C."/>
            <person name="Meng S."/>
            <person name="Li G."/>
            <person name="Viehrig K."/>
            <person name="Ye F."/>
            <person name="Su P."/>
            <person name="Kiefer A.F."/>
            <person name="Nichols A."/>
            <person name="Cepeda A.J."/>
            <person name="Yan W."/>
            <person name="Fan B."/>
            <person name="Jiang Y."/>
            <person name="Adhikari A."/>
            <person name="Zheng C.-J."/>
            <person name="Schuster L."/>
            <person name="Cowan T.M."/>
            <person name="Smanski M.J."/>
            <person name="Chevrette M.G."/>
            <person name="De Carvalho L.P.S."/>
            <person name="Shen B."/>
        </authorList>
    </citation>
    <scope>NUCLEOTIDE SEQUENCE [LARGE SCALE GENOMIC DNA]</scope>
    <source>
        <strain evidence="1 2">NPDC019583</strain>
    </source>
</reference>
<evidence type="ECO:0000313" key="1">
    <source>
        <dbReference type="EMBL" id="MEU2265628.1"/>
    </source>
</evidence>
<dbReference type="EMBL" id="JBEYBN010000003">
    <property type="protein sequence ID" value="MEU2265628.1"/>
    <property type="molecule type" value="Genomic_DNA"/>
</dbReference>
<dbReference type="RefSeq" id="WP_359785177.1">
    <property type="nucleotide sequence ID" value="NZ_JBEYBN010000003.1"/>
</dbReference>
<dbReference type="InterPro" id="IPR036866">
    <property type="entry name" value="RibonucZ/Hydroxyglut_hydro"/>
</dbReference>
<organism evidence="1 2">
    <name type="scientific">Streptomyces olindensis</name>
    <dbReference type="NCBI Taxonomy" id="358823"/>
    <lineage>
        <taxon>Bacteria</taxon>
        <taxon>Bacillati</taxon>
        <taxon>Actinomycetota</taxon>
        <taxon>Actinomycetes</taxon>
        <taxon>Kitasatosporales</taxon>
        <taxon>Streptomycetaceae</taxon>
        <taxon>Streptomyces</taxon>
    </lineage>
</organism>